<feature type="domain" description="Protein kinase" evidence="10">
    <location>
        <begin position="694"/>
        <end position="963"/>
    </location>
</feature>
<dbReference type="InterPro" id="IPR017441">
    <property type="entry name" value="Protein_kinase_ATP_BS"/>
</dbReference>
<evidence type="ECO:0000256" key="2">
    <source>
        <dbReference type="ARBA" id="ARBA00022553"/>
    </source>
</evidence>
<dbReference type="CDD" id="cd05123">
    <property type="entry name" value="STKc_AGC"/>
    <property type="match status" value="1"/>
</dbReference>
<dbReference type="InterPro" id="IPR011009">
    <property type="entry name" value="Kinase-like_dom_sf"/>
</dbReference>
<feature type="compositionally biased region" description="Polar residues" evidence="9">
    <location>
        <begin position="1"/>
        <end position="10"/>
    </location>
</feature>
<evidence type="ECO:0000259" key="10">
    <source>
        <dbReference type="PROSITE" id="PS50011"/>
    </source>
</evidence>
<dbReference type="SUPFAM" id="SSF56112">
    <property type="entry name" value="Protein kinase-like (PK-like)"/>
    <property type="match status" value="1"/>
</dbReference>
<evidence type="ECO:0000256" key="8">
    <source>
        <dbReference type="PROSITE-ProRule" id="PRU10141"/>
    </source>
</evidence>
<dbReference type="InterPro" id="IPR045270">
    <property type="entry name" value="STKc_AGC"/>
</dbReference>
<dbReference type="Proteomes" id="UP000039865">
    <property type="component" value="Unassembled WGS sequence"/>
</dbReference>
<keyword evidence="1" id="KW-0723">Serine/threonine-protein kinase</keyword>
<feature type="compositionally biased region" description="Polar residues" evidence="9">
    <location>
        <begin position="282"/>
        <end position="323"/>
    </location>
</feature>
<dbReference type="InterPro" id="IPR008271">
    <property type="entry name" value="Ser/Thr_kinase_AS"/>
</dbReference>
<dbReference type="SUPFAM" id="SSF48403">
    <property type="entry name" value="Ankyrin repeat"/>
    <property type="match status" value="1"/>
</dbReference>
<keyword evidence="12" id="KW-1185">Reference proteome</keyword>
<dbReference type="Gene3D" id="1.10.510.10">
    <property type="entry name" value="Transferase(Phosphotransferase) domain 1"/>
    <property type="match status" value="1"/>
</dbReference>
<dbReference type="Gene3D" id="3.30.200.20">
    <property type="entry name" value="Phosphorylase Kinase, domain 1"/>
    <property type="match status" value="1"/>
</dbReference>
<feature type="repeat" description="ANK" evidence="7">
    <location>
        <begin position="533"/>
        <end position="565"/>
    </location>
</feature>
<dbReference type="FunFam" id="1.10.510.10:FF:000048">
    <property type="entry name" value="Protein kinase C"/>
    <property type="match status" value="1"/>
</dbReference>
<dbReference type="Pfam" id="PF00069">
    <property type="entry name" value="Pkinase"/>
    <property type="match status" value="1"/>
</dbReference>
<evidence type="ECO:0000313" key="12">
    <source>
        <dbReference type="Proteomes" id="UP000039865"/>
    </source>
</evidence>
<dbReference type="GO" id="GO:0005524">
    <property type="term" value="F:ATP binding"/>
    <property type="evidence" value="ECO:0007669"/>
    <property type="project" value="UniProtKB-UniRule"/>
</dbReference>
<dbReference type="SMART" id="SM00248">
    <property type="entry name" value="ANK"/>
    <property type="match status" value="4"/>
</dbReference>
<dbReference type="PROSITE" id="PS50011">
    <property type="entry name" value="PROTEIN_KINASE_DOM"/>
    <property type="match status" value="1"/>
</dbReference>
<dbReference type="PROSITE" id="PS50088">
    <property type="entry name" value="ANK_REPEAT"/>
    <property type="match status" value="3"/>
</dbReference>
<evidence type="ECO:0000256" key="4">
    <source>
        <dbReference type="ARBA" id="ARBA00022741"/>
    </source>
</evidence>
<dbReference type="InterPro" id="IPR036770">
    <property type="entry name" value="Ankyrin_rpt-contain_sf"/>
</dbReference>
<dbReference type="InterPro" id="IPR002110">
    <property type="entry name" value="Ankyrin_rpt"/>
</dbReference>
<keyword evidence="3" id="KW-0808">Transferase</keyword>
<feature type="repeat" description="ANK" evidence="7">
    <location>
        <begin position="500"/>
        <end position="532"/>
    </location>
</feature>
<keyword evidence="2" id="KW-0597">Phosphoprotein</keyword>
<feature type="repeat" description="ANK" evidence="7">
    <location>
        <begin position="467"/>
        <end position="499"/>
    </location>
</feature>
<feature type="region of interest" description="Disordered" evidence="9">
    <location>
        <begin position="590"/>
        <end position="690"/>
    </location>
</feature>
<evidence type="ECO:0000256" key="3">
    <source>
        <dbReference type="ARBA" id="ARBA00022679"/>
    </source>
</evidence>
<protein>
    <submittedName>
        <fullName evidence="11">Protein kinase domain containing protein</fullName>
    </submittedName>
</protein>
<gene>
    <name evidence="11" type="primary">Contig14583.g15535</name>
    <name evidence="11" type="ORF">STYLEM_13334</name>
</gene>
<proteinExistence type="predicted"/>
<name>A0A078APH6_STYLE</name>
<feature type="compositionally biased region" description="Polar residues" evidence="9">
    <location>
        <begin position="132"/>
        <end position="164"/>
    </location>
</feature>
<dbReference type="EMBL" id="CCKQ01012656">
    <property type="protein sequence ID" value="CDW84275.1"/>
    <property type="molecule type" value="Genomic_DNA"/>
</dbReference>
<sequence length="1041" mass="117169">MNPNQSSQGIRQPAKKKPPQILGQTLSKLTPQNYSTSPQNQSREINVQKSQQFIKNQGAHFSKFADTQTRKAAGQASSSSPKQSVGATNKLFLKGFHQEHQKLFSQEQAAMQSQQNNSNQAQFQEYKKIPVSTKSGNNHTKIIFTSPTQSSNKLMQNSQPNSKKGSPDGSANAYMKTEPTDQQANLMHFLQRRASEEKLNMKLNKSNQSNGSQKRQTNPNIMYQEYLYQKSRSPQNVNAAGKVDYYKMITNTQQNFGLKGTQANYQLNQSNNSTGSQQNLTASQSQFQQKSRNQPSGTISKYKTTNLAYQSQSPETQNPNTMGKKSGSPLQIKPQNKQGNMFYDKRQSYQPSNQKSNLQNQRGVDLISPNQVKMGVLDDDDNEEEEEQKEDNGTFGDNTNDDENVKDEEDLNQSSRASDASSKKNLRDVARKLWLAVEVGDKLATLKILQTQQGPQTQLSINCTNTDGWAPLHVAASEGHTGLVEILIEYGAVIDARTKNFRTPLHIACIRGNFAVIQTLLMAGADPDAKDIDGNTPAHFCAEYGHQDCLRFLLTRHPTLFAKNSEGKSPIDVATFEEYIKSVKYFLNNKNPTTTQPNPTLMNKNKPHDQSHNSSDSSNSNKQARQLQVDEDSLTQTDKKRNTQGTSSTQQKATFEIQTEMTTSTQQPQTFSSMSSNTNSQTTDDEGKVGPQMFLPIKMLGSGSFGEVYLVKEKKTAKLYAMKVLSKQRIMGQNLVRYAKTERDVLSYTKHPFIVNLNYAFQTKTKLFLILDFCPGGDLGKILQRERKFSEDRARIYVCEILLALEDLHKRDIIYRDLKPDNVVLDEEGHSLLTDFGLSKEGVEEGAKGAKSFCGSVAYLAPEMLRRVGHGKSVDWYLLGVLLYEMVVGCPPYFSPKKQYLVAQQLYFRDELFHNIQKGVLKIPASLSEECKNLIVSLLNRNPSKRLGAGSDGSEDIKRHPFFNGVDWQIVKDKKMLPPRPDINMKYYAHVQNFVESSVDEQLKKVFDDFDELDPDIYENRTVQGWSFVQNQSVPTGTQYS</sequence>
<feature type="region of interest" description="Disordered" evidence="9">
    <location>
        <begin position="267"/>
        <end position="336"/>
    </location>
</feature>
<keyword evidence="6 8" id="KW-0067">ATP-binding</keyword>
<feature type="compositionally biased region" description="Low complexity" evidence="9">
    <location>
        <begin position="612"/>
        <end position="621"/>
    </location>
</feature>
<dbReference type="SMART" id="SM00220">
    <property type="entry name" value="S_TKc"/>
    <property type="match status" value="1"/>
</dbReference>
<feature type="compositionally biased region" description="Low complexity" evidence="9">
    <location>
        <begin position="662"/>
        <end position="682"/>
    </location>
</feature>
<dbReference type="PROSITE" id="PS50297">
    <property type="entry name" value="ANK_REP_REGION"/>
    <property type="match status" value="2"/>
</dbReference>
<feature type="compositionally biased region" description="Acidic residues" evidence="9">
    <location>
        <begin position="399"/>
        <end position="411"/>
    </location>
</feature>
<dbReference type="PROSITE" id="PS00107">
    <property type="entry name" value="PROTEIN_KINASE_ATP"/>
    <property type="match status" value="1"/>
</dbReference>
<evidence type="ECO:0000256" key="7">
    <source>
        <dbReference type="PROSITE-ProRule" id="PRU00023"/>
    </source>
</evidence>
<dbReference type="Pfam" id="PF00023">
    <property type="entry name" value="Ank"/>
    <property type="match status" value="1"/>
</dbReference>
<dbReference type="OrthoDB" id="63267at2759"/>
<dbReference type="AlphaFoldDB" id="A0A078APH6"/>
<feature type="compositionally biased region" description="Polar residues" evidence="9">
    <location>
        <begin position="22"/>
        <end position="55"/>
    </location>
</feature>
<feature type="compositionally biased region" description="Polar residues" evidence="9">
    <location>
        <begin position="643"/>
        <end position="661"/>
    </location>
</feature>
<evidence type="ECO:0000256" key="6">
    <source>
        <dbReference type="ARBA" id="ARBA00022840"/>
    </source>
</evidence>
<evidence type="ECO:0000256" key="9">
    <source>
        <dbReference type="SAM" id="MobiDB-lite"/>
    </source>
</evidence>
<dbReference type="InterPro" id="IPR000719">
    <property type="entry name" value="Prot_kinase_dom"/>
</dbReference>
<feature type="compositionally biased region" description="Polar residues" evidence="9">
    <location>
        <begin position="75"/>
        <end position="87"/>
    </location>
</feature>
<feature type="region of interest" description="Disordered" evidence="9">
    <location>
        <begin position="131"/>
        <end position="175"/>
    </location>
</feature>
<dbReference type="Pfam" id="PF12796">
    <property type="entry name" value="Ank_2"/>
    <property type="match status" value="1"/>
</dbReference>
<reference evidence="11 12" key="1">
    <citation type="submission" date="2014-06" db="EMBL/GenBank/DDBJ databases">
        <authorList>
            <person name="Swart Estienne"/>
        </authorList>
    </citation>
    <scope>NUCLEOTIDE SEQUENCE [LARGE SCALE GENOMIC DNA]</scope>
    <source>
        <strain evidence="11 12">130c</strain>
    </source>
</reference>
<feature type="compositionally biased region" description="Low complexity" evidence="9">
    <location>
        <begin position="267"/>
        <end position="281"/>
    </location>
</feature>
<feature type="region of interest" description="Disordered" evidence="9">
    <location>
        <begin position="348"/>
        <end position="423"/>
    </location>
</feature>
<keyword evidence="5 11" id="KW-0418">Kinase</keyword>
<feature type="compositionally biased region" description="Acidic residues" evidence="9">
    <location>
        <begin position="377"/>
        <end position="389"/>
    </location>
</feature>
<accession>A0A078APH6</accession>
<evidence type="ECO:0000256" key="1">
    <source>
        <dbReference type="ARBA" id="ARBA00022527"/>
    </source>
</evidence>
<dbReference type="Gene3D" id="1.25.40.20">
    <property type="entry name" value="Ankyrin repeat-containing domain"/>
    <property type="match status" value="1"/>
</dbReference>
<dbReference type="GO" id="GO:0004674">
    <property type="term" value="F:protein serine/threonine kinase activity"/>
    <property type="evidence" value="ECO:0007669"/>
    <property type="project" value="UniProtKB-KW"/>
</dbReference>
<dbReference type="PRINTS" id="PR01415">
    <property type="entry name" value="ANKYRIN"/>
</dbReference>
<feature type="compositionally biased region" description="Polar residues" evidence="9">
    <location>
        <begin position="348"/>
        <end position="362"/>
    </location>
</feature>
<dbReference type="InParanoid" id="A0A078APH6"/>
<dbReference type="FunFam" id="3.30.200.20:FF:000042">
    <property type="entry name" value="Aurora kinase A"/>
    <property type="match status" value="1"/>
</dbReference>
<keyword evidence="4 8" id="KW-0547">Nucleotide-binding</keyword>
<dbReference type="PANTHER" id="PTHR24351">
    <property type="entry name" value="RIBOSOMAL PROTEIN S6 KINASE"/>
    <property type="match status" value="1"/>
</dbReference>
<feature type="binding site" evidence="8">
    <location>
        <position position="723"/>
    </location>
    <ligand>
        <name>ATP</name>
        <dbReference type="ChEBI" id="CHEBI:30616"/>
    </ligand>
</feature>
<dbReference type="PROSITE" id="PS00108">
    <property type="entry name" value="PROTEIN_KINASE_ST"/>
    <property type="match status" value="1"/>
</dbReference>
<feature type="region of interest" description="Disordered" evidence="9">
    <location>
        <begin position="1"/>
        <end position="91"/>
    </location>
</feature>
<evidence type="ECO:0000256" key="5">
    <source>
        <dbReference type="ARBA" id="ARBA00022777"/>
    </source>
</evidence>
<keyword evidence="7" id="KW-0040">ANK repeat</keyword>
<evidence type="ECO:0000313" key="11">
    <source>
        <dbReference type="EMBL" id="CDW84275.1"/>
    </source>
</evidence>
<organism evidence="11 12">
    <name type="scientific">Stylonychia lemnae</name>
    <name type="common">Ciliate</name>
    <dbReference type="NCBI Taxonomy" id="5949"/>
    <lineage>
        <taxon>Eukaryota</taxon>
        <taxon>Sar</taxon>
        <taxon>Alveolata</taxon>
        <taxon>Ciliophora</taxon>
        <taxon>Intramacronucleata</taxon>
        <taxon>Spirotrichea</taxon>
        <taxon>Stichotrichia</taxon>
        <taxon>Sporadotrichida</taxon>
        <taxon>Oxytrichidae</taxon>
        <taxon>Stylonychinae</taxon>
        <taxon>Stylonychia</taxon>
    </lineage>
</organism>
<feature type="compositionally biased region" description="Low complexity" evidence="9">
    <location>
        <begin position="590"/>
        <end position="600"/>
    </location>
</feature>